<evidence type="ECO:0000259" key="5">
    <source>
        <dbReference type="Pfam" id="PF00884"/>
    </source>
</evidence>
<dbReference type="PANTHER" id="PTHR42693:SF53">
    <property type="entry name" value="ENDO-4-O-SULFATASE"/>
    <property type="match status" value="1"/>
</dbReference>
<dbReference type="GO" id="GO:0004065">
    <property type="term" value="F:arylsulfatase activity"/>
    <property type="evidence" value="ECO:0007669"/>
    <property type="project" value="TreeGrafter"/>
</dbReference>
<dbReference type="PROSITE" id="PS00523">
    <property type="entry name" value="SULFATASE_1"/>
    <property type="match status" value="1"/>
</dbReference>
<evidence type="ECO:0000313" key="6">
    <source>
        <dbReference type="EMBL" id="ENZ19346.1"/>
    </source>
</evidence>
<evidence type="ECO:0000256" key="3">
    <source>
        <dbReference type="ARBA" id="ARBA00022801"/>
    </source>
</evidence>
<evidence type="ECO:0000256" key="2">
    <source>
        <dbReference type="ARBA" id="ARBA00022723"/>
    </source>
</evidence>
<dbReference type="PATRIC" id="fig|999408.3.peg.779"/>
<dbReference type="HOGENOM" id="CLU_006332_9_3_9"/>
<keyword evidence="2" id="KW-0479">Metal-binding</keyword>
<comment type="similarity">
    <text evidence="1">Belongs to the sulfatase family.</text>
</comment>
<proteinExistence type="inferred from homology"/>
<keyword evidence="3" id="KW-0378">Hydrolase</keyword>
<dbReference type="InterPro" id="IPR050738">
    <property type="entry name" value="Sulfatase"/>
</dbReference>
<comment type="caution">
    <text evidence="6">The sequence shown here is derived from an EMBL/GenBank/DDBJ whole genome shotgun (WGS) entry which is preliminary data.</text>
</comment>
<dbReference type="PANTHER" id="PTHR42693">
    <property type="entry name" value="ARYLSULFATASE FAMILY MEMBER"/>
    <property type="match status" value="1"/>
</dbReference>
<keyword evidence="4" id="KW-0106">Calcium</keyword>
<dbReference type="AlphaFoldDB" id="A0A0E2HFH0"/>
<dbReference type="SUPFAM" id="SSF53649">
    <property type="entry name" value="Alkaline phosphatase-like"/>
    <property type="match status" value="1"/>
</dbReference>
<accession>A0A0E2HFH0</accession>
<feature type="domain" description="Sulfatase N-terminal" evidence="5">
    <location>
        <begin position="8"/>
        <end position="356"/>
    </location>
</feature>
<reference evidence="6 7" key="1">
    <citation type="submission" date="2013-01" db="EMBL/GenBank/DDBJ databases">
        <title>The Genome Sequence of Clostridium clostridioforme 90A8.</title>
        <authorList>
            <consortium name="The Broad Institute Genome Sequencing Platform"/>
            <person name="Earl A."/>
            <person name="Ward D."/>
            <person name="Feldgarden M."/>
            <person name="Gevers D."/>
            <person name="Courvalin P."/>
            <person name="Lambert T."/>
            <person name="Walker B."/>
            <person name="Young S.K."/>
            <person name="Zeng Q."/>
            <person name="Gargeya S."/>
            <person name="Fitzgerald M."/>
            <person name="Haas B."/>
            <person name="Abouelleil A."/>
            <person name="Alvarado L."/>
            <person name="Arachchi H.M."/>
            <person name="Berlin A.M."/>
            <person name="Chapman S.B."/>
            <person name="Dewar J."/>
            <person name="Goldberg J."/>
            <person name="Griggs A."/>
            <person name="Gujja S."/>
            <person name="Hansen M."/>
            <person name="Howarth C."/>
            <person name="Imamovic A."/>
            <person name="Larimer J."/>
            <person name="McCowan C."/>
            <person name="Murphy C."/>
            <person name="Neiman D."/>
            <person name="Pearson M."/>
            <person name="Priest M."/>
            <person name="Roberts A."/>
            <person name="Saif S."/>
            <person name="Shea T."/>
            <person name="Sisk P."/>
            <person name="Sykes S."/>
            <person name="Wortman J."/>
            <person name="Nusbaum C."/>
            <person name="Birren B."/>
        </authorList>
    </citation>
    <scope>NUCLEOTIDE SEQUENCE [LARGE SCALE GENOMIC DNA]</scope>
    <source>
        <strain evidence="6 7">90A8</strain>
    </source>
</reference>
<organism evidence="6 7">
    <name type="scientific">[Clostridium] clostridioforme 90A8</name>
    <dbReference type="NCBI Taxonomy" id="999408"/>
    <lineage>
        <taxon>Bacteria</taxon>
        <taxon>Bacillati</taxon>
        <taxon>Bacillota</taxon>
        <taxon>Clostridia</taxon>
        <taxon>Lachnospirales</taxon>
        <taxon>Lachnospiraceae</taxon>
        <taxon>Enterocloster</taxon>
    </lineage>
</organism>
<sequence length="489" mass="55684">MRSMKKKPNIIFIITDDQGAWAVESETNHDIKTPNLKRLAESGVTFDEFYCTSPVCSPARASIVTGKIPSCHGIQDWLRKGNLDAWKYPHMAMMDGFDMEDKSIDYLKGHKTYMEYLAENGYHCALSGKWHMGDNITKKKGFEYYFTIGRGGCHYYDADIFEDGELSISHEYITDTITNHALEYLDRLSGEGAPFYLSVHYTAPHSPWDASEHPKKFRDLYKDCEFKDTQALPIHPWQANNTCPIGDTPEKRREYLTGYYAAISAMDAGVGKIMDWVAAHGLEEDTVLIFTSDNGMNLGQHGIWGKGNGTYPPNMYDSSVKVPFIIKVPECEAPGSTCSAMAGQYDIFPTILSLAGCKYELEPLQPGKSLLEQINHPAEKYEDRIVVFDEYSKTRMIKKGSLKYIHRYGDSPCEFYDLSKDPDEETNLFGNPEFEEQIRSLKIELEGWFDRYSVPKMDARICGAVGRGQEKMCYEKNAFDQSIELYHRS</sequence>
<dbReference type="InterPro" id="IPR017850">
    <property type="entry name" value="Alkaline_phosphatase_core_sf"/>
</dbReference>
<dbReference type="Proteomes" id="UP000013085">
    <property type="component" value="Unassembled WGS sequence"/>
</dbReference>
<dbReference type="InterPro" id="IPR024607">
    <property type="entry name" value="Sulfatase_CS"/>
</dbReference>
<dbReference type="Pfam" id="PF00884">
    <property type="entry name" value="Sulfatase"/>
    <property type="match status" value="1"/>
</dbReference>
<gene>
    <name evidence="6" type="ORF">HMPREF1090_00730</name>
</gene>
<dbReference type="GO" id="GO:0046872">
    <property type="term" value="F:metal ion binding"/>
    <property type="evidence" value="ECO:0007669"/>
    <property type="project" value="UniProtKB-KW"/>
</dbReference>
<dbReference type="Gene3D" id="3.40.720.10">
    <property type="entry name" value="Alkaline Phosphatase, subunit A"/>
    <property type="match status" value="1"/>
</dbReference>
<evidence type="ECO:0000313" key="7">
    <source>
        <dbReference type="Proteomes" id="UP000013085"/>
    </source>
</evidence>
<evidence type="ECO:0000256" key="1">
    <source>
        <dbReference type="ARBA" id="ARBA00008779"/>
    </source>
</evidence>
<dbReference type="InterPro" id="IPR000917">
    <property type="entry name" value="Sulfatase_N"/>
</dbReference>
<name>A0A0E2HFH0_9FIRM</name>
<protein>
    <recommendedName>
        <fullName evidence="5">Sulfatase N-terminal domain-containing protein</fullName>
    </recommendedName>
</protein>
<dbReference type="EMBL" id="AGYR01000005">
    <property type="protein sequence ID" value="ENZ19346.1"/>
    <property type="molecule type" value="Genomic_DNA"/>
</dbReference>
<evidence type="ECO:0000256" key="4">
    <source>
        <dbReference type="ARBA" id="ARBA00022837"/>
    </source>
</evidence>